<evidence type="ECO:0000256" key="1">
    <source>
        <dbReference type="SAM" id="SignalP"/>
    </source>
</evidence>
<comment type="caution">
    <text evidence="3">The sequence shown here is derived from an EMBL/GenBank/DDBJ whole genome shotgun (WGS) entry which is preliminary data.</text>
</comment>
<keyword evidence="4" id="KW-1185">Reference proteome</keyword>
<evidence type="ECO:0000259" key="2">
    <source>
        <dbReference type="Pfam" id="PF13529"/>
    </source>
</evidence>
<gene>
    <name evidence="3" type="ORF">EJ104_02555</name>
</gene>
<dbReference type="EMBL" id="RXPE01000003">
    <property type="protein sequence ID" value="RTR29845.1"/>
    <property type="molecule type" value="Genomic_DNA"/>
</dbReference>
<dbReference type="InterPro" id="IPR039564">
    <property type="entry name" value="Peptidase_C39-like"/>
</dbReference>
<evidence type="ECO:0000313" key="4">
    <source>
        <dbReference type="Proteomes" id="UP000277766"/>
    </source>
</evidence>
<dbReference type="AlphaFoldDB" id="A0A3S0KG77"/>
<evidence type="ECO:0000313" key="3">
    <source>
        <dbReference type="EMBL" id="RTR29845.1"/>
    </source>
</evidence>
<reference evidence="3 4" key="1">
    <citation type="submission" date="2018-12" db="EMBL/GenBank/DDBJ databases">
        <title>Deinococcus radiophilus ATCC 27603 genome sequencing and assembly.</title>
        <authorList>
            <person name="Maclea K.S."/>
            <person name="Maynard C.R."/>
        </authorList>
    </citation>
    <scope>NUCLEOTIDE SEQUENCE [LARGE SCALE GENOMIC DNA]</scope>
    <source>
        <strain evidence="3 4">ATCC 27603</strain>
    </source>
</reference>
<feature type="domain" description="Peptidase C39-like" evidence="2">
    <location>
        <begin position="196"/>
        <end position="326"/>
    </location>
</feature>
<protein>
    <submittedName>
        <fullName evidence="3">Peptidase C39 family protein</fullName>
    </submittedName>
</protein>
<sequence>MRLLARVFLLVGLSLGLTLPTAHAEVTAYTTPQGQAASTTVLHHTAADWQAGTFNSLRLEGNELVADGERGMYTSPELTVAPFDELIPSWNVQTPSGYAVLKVRVRVSGQWTDWYSFGRWSRDGDRYSLKGQKDAYGEVLTDTLRLKSKADGVQYHLSLIGPGTRASLVALNAADRSRGSLGLGTPGNPARWGQVLNVPQRSQMIYPGGGPVWCSPTSTAMIMAYLGTAVSVPTAAKGTYDRVYDGTGNWPFNTAYAAEQGYRAYITRLPSLATAEEFIARGQPLAVSIAWGRGQLSGAPLPTSTGHLMVLVGFDAKGNPVLNDPAAPSDSAVRRTYDRAQFEKLWLGHSGGLSYVIERR</sequence>
<organism evidence="3 4">
    <name type="scientific">Deinococcus radiophilus</name>
    <dbReference type="NCBI Taxonomy" id="32062"/>
    <lineage>
        <taxon>Bacteria</taxon>
        <taxon>Thermotogati</taxon>
        <taxon>Deinococcota</taxon>
        <taxon>Deinococci</taxon>
        <taxon>Deinococcales</taxon>
        <taxon>Deinococcaceae</taxon>
        <taxon>Deinococcus</taxon>
    </lineage>
</organism>
<keyword evidence="1" id="KW-0732">Signal</keyword>
<dbReference type="RefSeq" id="WP_126351190.1">
    <property type="nucleotide sequence ID" value="NZ_CP086380.1"/>
</dbReference>
<proteinExistence type="predicted"/>
<dbReference type="Proteomes" id="UP000277766">
    <property type="component" value="Unassembled WGS sequence"/>
</dbReference>
<dbReference type="InterPro" id="IPR039563">
    <property type="entry name" value="Peptidase_C39_single_dom"/>
</dbReference>
<dbReference type="OrthoDB" id="9789941at2"/>
<name>A0A3S0KG77_9DEIO</name>
<accession>A0A3S0KG77</accession>
<dbReference type="CDD" id="cd02549">
    <property type="entry name" value="Peptidase_C39A"/>
    <property type="match status" value="1"/>
</dbReference>
<dbReference type="Pfam" id="PF13529">
    <property type="entry name" value="Peptidase_C39_2"/>
    <property type="match status" value="1"/>
</dbReference>
<feature type="chain" id="PRO_5018640663" evidence="1">
    <location>
        <begin position="25"/>
        <end position="360"/>
    </location>
</feature>
<feature type="signal peptide" evidence="1">
    <location>
        <begin position="1"/>
        <end position="24"/>
    </location>
</feature>
<dbReference type="Gene3D" id="3.90.70.10">
    <property type="entry name" value="Cysteine proteinases"/>
    <property type="match status" value="1"/>
</dbReference>